<dbReference type="EMBL" id="JAWRVI010000018">
    <property type="protein sequence ID" value="KAK4089815.1"/>
    <property type="molecule type" value="Genomic_DNA"/>
</dbReference>
<organism evidence="9 10">
    <name type="scientific">Purpureocillium lilacinum</name>
    <name type="common">Paecilomyces lilacinus</name>
    <dbReference type="NCBI Taxonomy" id="33203"/>
    <lineage>
        <taxon>Eukaryota</taxon>
        <taxon>Fungi</taxon>
        <taxon>Dikarya</taxon>
        <taxon>Ascomycota</taxon>
        <taxon>Pezizomycotina</taxon>
        <taxon>Sordariomycetes</taxon>
        <taxon>Hypocreomycetidae</taxon>
        <taxon>Hypocreales</taxon>
        <taxon>Ophiocordycipitaceae</taxon>
        <taxon>Purpureocillium</taxon>
    </lineage>
</organism>
<accession>A0A2U3EL57</accession>
<dbReference type="Pfam" id="PF01284">
    <property type="entry name" value="MARVEL"/>
    <property type="match status" value="1"/>
</dbReference>
<dbReference type="PANTHER" id="PTHR39608">
    <property type="entry name" value="INTEGRAL MEMBRANE PROTEIN (AFU_ORTHOLOGUE AFUA_5G08640)"/>
    <property type="match status" value="1"/>
</dbReference>
<evidence type="ECO:0000259" key="7">
    <source>
        <dbReference type="Pfam" id="PF01284"/>
    </source>
</evidence>
<feature type="transmembrane region" description="Helical" evidence="6">
    <location>
        <begin position="167"/>
        <end position="186"/>
    </location>
</feature>
<feature type="domain" description="MARVEL" evidence="7">
    <location>
        <begin position="132"/>
        <end position="276"/>
    </location>
</feature>
<keyword evidence="4 6" id="KW-0472">Membrane</keyword>
<evidence type="ECO:0000313" key="11">
    <source>
        <dbReference type="Proteomes" id="UP001287286"/>
    </source>
</evidence>
<feature type="transmembrane region" description="Helical" evidence="6">
    <location>
        <begin position="134"/>
        <end position="155"/>
    </location>
</feature>
<feature type="transmembrane region" description="Helical" evidence="6">
    <location>
        <begin position="193"/>
        <end position="213"/>
    </location>
</feature>
<feature type="region of interest" description="Disordered" evidence="5">
    <location>
        <begin position="94"/>
        <end position="117"/>
    </location>
</feature>
<comment type="caution">
    <text evidence="9">The sequence shown here is derived from an EMBL/GenBank/DDBJ whole genome shotgun (WGS) entry which is preliminary data.</text>
</comment>
<protein>
    <submittedName>
        <fullName evidence="9">Integral membrane protein</fullName>
    </submittedName>
</protein>
<sequence>MTSFPPWLARLPTRRRRTAVNHVDEASRWVCDRNKFARCQRAVLRHTRHVGAASGQDVRLHHAAAASCLKRPARSLSSVNANEHRHRNRCAPRAQTVHHLHQPSQAPQQHHTNQSRTVQGKLPKMALDRIVSMVLRAAELAFAAIVAGVTGEYLHKSNASSWDLGRFIYTEVVAALSIFFALIWLVPFSSTFIHWPVDLFMSVLWWASFGLLVDVSPRSLPPPPDSLLTGIQLVGSSCGAVFNWDNVSPRGDQCGKFKADIAFAFLSAVLWLVSALIGLFWVRRRERVAARADAYHRHHRWYRRSRV</sequence>
<evidence type="ECO:0000256" key="5">
    <source>
        <dbReference type="SAM" id="MobiDB-lite"/>
    </source>
</evidence>
<proteinExistence type="predicted"/>
<evidence type="ECO:0000256" key="3">
    <source>
        <dbReference type="ARBA" id="ARBA00022989"/>
    </source>
</evidence>
<evidence type="ECO:0000256" key="1">
    <source>
        <dbReference type="ARBA" id="ARBA00004141"/>
    </source>
</evidence>
<evidence type="ECO:0000313" key="10">
    <source>
        <dbReference type="Proteomes" id="UP000245956"/>
    </source>
</evidence>
<dbReference type="Proteomes" id="UP000245956">
    <property type="component" value="Unassembled WGS sequence"/>
</dbReference>
<evidence type="ECO:0000256" key="2">
    <source>
        <dbReference type="ARBA" id="ARBA00022692"/>
    </source>
</evidence>
<name>A0A2U3EL57_PURLI</name>
<evidence type="ECO:0000313" key="8">
    <source>
        <dbReference type="EMBL" id="KAK4089815.1"/>
    </source>
</evidence>
<dbReference type="AlphaFoldDB" id="A0A2U3EL57"/>
<dbReference type="EMBL" id="LCWV01000002">
    <property type="protein sequence ID" value="PWI75212.1"/>
    <property type="molecule type" value="Genomic_DNA"/>
</dbReference>
<reference evidence="9" key="1">
    <citation type="submission" date="2015-05" db="EMBL/GenBank/DDBJ databases">
        <authorList>
            <person name="Wang D.B."/>
            <person name="Wang M."/>
        </authorList>
    </citation>
    <scope>NUCLEOTIDE SEQUENCE</scope>
    <source>
        <strain evidence="9">36-1</strain>
    </source>
</reference>
<evidence type="ECO:0000313" key="9">
    <source>
        <dbReference type="EMBL" id="PWI75212.1"/>
    </source>
</evidence>
<feature type="compositionally biased region" description="Polar residues" evidence="5">
    <location>
        <begin position="102"/>
        <end position="117"/>
    </location>
</feature>
<feature type="transmembrane region" description="Helical" evidence="6">
    <location>
        <begin position="261"/>
        <end position="282"/>
    </location>
</feature>
<dbReference type="PANTHER" id="PTHR39608:SF1">
    <property type="entry name" value="INTEGRAL MEMBRANE PROTEIN (AFU_ORTHOLOGUE AFUA_5G08640)"/>
    <property type="match status" value="1"/>
</dbReference>
<dbReference type="Proteomes" id="UP001287286">
    <property type="component" value="Unassembled WGS sequence"/>
</dbReference>
<keyword evidence="2 6" id="KW-0812">Transmembrane</keyword>
<evidence type="ECO:0000256" key="6">
    <source>
        <dbReference type="SAM" id="Phobius"/>
    </source>
</evidence>
<reference evidence="8" key="3">
    <citation type="submission" date="2023-11" db="EMBL/GenBank/DDBJ databases">
        <authorList>
            <person name="Beijen E."/>
            <person name="Ohm R.A."/>
        </authorList>
    </citation>
    <scope>NUCLEOTIDE SEQUENCE</scope>
    <source>
        <strain evidence="8">CBS 150709</strain>
    </source>
</reference>
<gene>
    <name evidence="9" type="ORF">PCL_05870</name>
    <name evidence="8" type="ORF">Purlil1_5918</name>
</gene>
<dbReference type="InterPro" id="IPR008253">
    <property type="entry name" value="Marvel"/>
</dbReference>
<dbReference type="GO" id="GO:0016020">
    <property type="term" value="C:membrane"/>
    <property type="evidence" value="ECO:0007669"/>
    <property type="project" value="UniProtKB-SubCell"/>
</dbReference>
<keyword evidence="3 6" id="KW-1133">Transmembrane helix</keyword>
<keyword evidence="11" id="KW-1185">Reference proteome</keyword>
<evidence type="ECO:0000256" key="4">
    <source>
        <dbReference type="ARBA" id="ARBA00023136"/>
    </source>
</evidence>
<reference evidence="8 11" key="4">
    <citation type="journal article" date="2024" name="Microbiol. Resour. Announc.">
        <title>Genome annotations for the ascomycete fungi Trichoderma harzianum, Trichoderma aggressivum, and Purpureocillium lilacinum.</title>
        <authorList>
            <person name="Beijen E.P.W."/>
            <person name="Ohm R.A."/>
        </authorList>
    </citation>
    <scope>NUCLEOTIDE SEQUENCE [LARGE SCALE GENOMIC DNA]</scope>
    <source>
        <strain evidence="8 11">CBS 150709</strain>
    </source>
</reference>
<comment type="subcellular location">
    <subcellularLocation>
        <location evidence="1">Membrane</location>
        <topology evidence="1">Multi-pass membrane protein</topology>
    </subcellularLocation>
</comment>
<reference evidence="9 10" key="2">
    <citation type="journal article" date="2016" name="Front. Microbiol.">
        <title>Genome and transcriptome sequences reveal the specific parasitism of the nematophagous Purpureocillium lilacinum 36-1.</title>
        <authorList>
            <person name="Xie J."/>
            <person name="Li S."/>
            <person name="Mo C."/>
            <person name="Xiao X."/>
            <person name="Peng D."/>
            <person name="Wang G."/>
            <person name="Xiao Y."/>
        </authorList>
    </citation>
    <scope>NUCLEOTIDE SEQUENCE [LARGE SCALE GENOMIC DNA]</scope>
    <source>
        <strain evidence="9 10">36-1</strain>
    </source>
</reference>